<dbReference type="EMBL" id="JACEIK010002733">
    <property type="protein sequence ID" value="MCD9638575.1"/>
    <property type="molecule type" value="Genomic_DNA"/>
</dbReference>
<evidence type="ECO:0000256" key="1">
    <source>
        <dbReference type="SAM" id="MobiDB-lite"/>
    </source>
</evidence>
<name>A0ABS8UWQ9_DATST</name>
<proteinExistence type="predicted"/>
<evidence type="ECO:0000313" key="3">
    <source>
        <dbReference type="Proteomes" id="UP000823775"/>
    </source>
</evidence>
<reference evidence="2 3" key="1">
    <citation type="journal article" date="2021" name="BMC Genomics">
        <title>Datura genome reveals duplications of psychoactive alkaloid biosynthetic genes and high mutation rate following tissue culture.</title>
        <authorList>
            <person name="Rajewski A."/>
            <person name="Carter-House D."/>
            <person name="Stajich J."/>
            <person name="Litt A."/>
        </authorList>
    </citation>
    <scope>NUCLEOTIDE SEQUENCE [LARGE SCALE GENOMIC DNA]</scope>
    <source>
        <strain evidence="2">AR-01</strain>
    </source>
</reference>
<organism evidence="2 3">
    <name type="scientific">Datura stramonium</name>
    <name type="common">Jimsonweed</name>
    <name type="synonym">Common thornapple</name>
    <dbReference type="NCBI Taxonomy" id="4076"/>
    <lineage>
        <taxon>Eukaryota</taxon>
        <taxon>Viridiplantae</taxon>
        <taxon>Streptophyta</taxon>
        <taxon>Embryophyta</taxon>
        <taxon>Tracheophyta</taxon>
        <taxon>Spermatophyta</taxon>
        <taxon>Magnoliopsida</taxon>
        <taxon>eudicotyledons</taxon>
        <taxon>Gunneridae</taxon>
        <taxon>Pentapetalae</taxon>
        <taxon>asterids</taxon>
        <taxon>lamiids</taxon>
        <taxon>Solanales</taxon>
        <taxon>Solanaceae</taxon>
        <taxon>Solanoideae</taxon>
        <taxon>Datureae</taxon>
        <taxon>Datura</taxon>
    </lineage>
</organism>
<comment type="caution">
    <text evidence="2">The sequence shown here is derived from an EMBL/GenBank/DDBJ whole genome shotgun (WGS) entry which is preliminary data.</text>
</comment>
<gene>
    <name evidence="2" type="ORF">HAX54_022632</name>
</gene>
<keyword evidence="3" id="KW-1185">Reference proteome</keyword>
<sequence>MAARTPLKQTHRMQTRNGPHTLVQGSRVGSKDGPTTSGRIPETPVPKSPSLGTSEVDFKGAIHILTQFVATQSGR</sequence>
<accession>A0ABS8UWQ9</accession>
<feature type="region of interest" description="Disordered" evidence="1">
    <location>
        <begin position="1"/>
        <end position="54"/>
    </location>
</feature>
<protein>
    <submittedName>
        <fullName evidence="2">Uncharacterized protein</fullName>
    </submittedName>
</protein>
<evidence type="ECO:0000313" key="2">
    <source>
        <dbReference type="EMBL" id="MCD9638575.1"/>
    </source>
</evidence>
<dbReference type="Proteomes" id="UP000823775">
    <property type="component" value="Unassembled WGS sequence"/>
</dbReference>